<protein>
    <recommendedName>
        <fullName evidence="6">Cytochrome c domain-containing protein</fullName>
    </recommendedName>
</protein>
<dbReference type="InterPro" id="IPR036909">
    <property type="entry name" value="Cyt_c-like_dom_sf"/>
</dbReference>
<organism evidence="7 8">
    <name type="scientific">Acetobacter peroxydans</name>
    <dbReference type="NCBI Taxonomy" id="104098"/>
    <lineage>
        <taxon>Bacteria</taxon>
        <taxon>Pseudomonadati</taxon>
        <taxon>Pseudomonadota</taxon>
        <taxon>Alphaproteobacteria</taxon>
        <taxon>Acetobacterales</taxon>
        <taxon>Acetobacteraceae</taxon>
        <taxon>Acetobacter</taxon>
    </lineage>
</organism>
<evidence type="ECO:0000256" key="4">
    <source>
        <dbReference type="PROSITE-ProRule" id="PRU00433"/>
    </source>
</evidence>
<evidence type="ECO:0000256" key="2">
    <source>
        <dbReference type="ARBA" id="ARBA00022723"/>
    </source>
</evidence>
<gene>
    <name evidence="7" type="ORF">APE01nite_09320</name>
</gene>
<dbReference type="GO" id="GO:0009055">
    <property type="term" value="F:electron transfer activity"/>
    <property type="evidence" value="ECO:0007669"/>
    <property type="project" value="InterPro"/>
</dbReference>
<name>A0A4Y3TWL5_9PROT</name>
<evidence type="ECO:0000313" key="8">
    <source>
        <dbReference type="Proteomes" id="UP000317730"/>
    </source>
</evidence>
<comment type="caution">
    <text evidence="7">The sequence shown here is derived from an EMBL/GenBank/DDBJ whole genome shotgun (WGS) entry which is preliminary data.</text>
</comment>
<dbReference type="RefSeq" id="WP_306309365.1">
    <property type="nucleotide sequence ID" value="NZ_BAPL01000015.1"/>
</dbReference>
<dbReference type="PROSITE" id="PS51007">
    <property type="entry name" value="CYTC"/>
    <property type="match status" value="1"/>
</dbReference>
<dbReference type="InterPro" id="IPR009056">
    <property type="entry name" value="Cyt_c-like_dom"/>
</dbReference>
<sequence>MAGVVSLLPGVLALAEPAHAAPDAVPGATHLDPVRVTYLSHCGGCHGIEGRSGNTFVPMLRDHVGAFACTPEGREYLIRVPGVSMSLIRDDQELANVMNFIMFELGGESTPPGFKPYTAAEVHVWRQHPLSVPDFMQRRADMLARSLSACQASRAQAKPGGAG</sequence>
<evidence type="ECO:0000256" key="5">
    <source>
        <dbReference type="SAM" id="SignalP"/>
    </source>
</evidence>
<evidence type="ECO:0000256" key="3">
    <source>
        <dbReference type="ARBA" id="ARBA00023004"/>
    </source>
</evidence>
<dbReference type="GO" id="GO:0020037">
    <property type="term" value="F:heme binding"/>
    <property type="evidence" value="ECO:0007669"/>
    <property type="project" value="InterPro"/>
</dbReference>
<feature type="signal peptide" evidence="5">
    <location>
        <begin position="1"/>
        <end position="20"/>
    </location>
</feature>
<dbReference type="EMBL" id="BJMV01000003">
    <property type="protein sequence ID" value="GEB85135.1"/>
    <property type="molecule type" value="Genomic_DNA"/>
</dbReference>
<dbReference type="AlphaFoldDB" id="A0A4Y3TWL5"/>
<feature type="domain" description="Cytochrome c" evidence="6">
    <location>
        <begin position="22"/>
        <end position="105"/>
    </location>
</feature>
<evidence type="ECO:0000313" key="7">
    <source>
        <dbReference type="EMBL" id="GEB85135.1"/>
    </source>
</evidence>
<dbReference type="SUPFAM" id="SSF46626">
    <property type="entry name" value="Cytochrome c"/>
    <property type="match status" value="1"/>
</dbReference>
<evidence type="ECO:0000259" key="6">
    <source>
        <dbReference type="PROSITE" id="PS51007"/>
    </source>
</evidence>
<reference evidence="7 8" key="1">
    <citation type="submission" date="2019-06" db="EMBL/GenBank/DDBJ databases">
        <title>Whole genome shotgun sequence of Acetobacter peroxydans NBRC 13755.</title>
        <authorList>
            <person name="Hosoyama A."/>
            <person name="Uohara A."/>
            <person name="Ohji S."/>
            <person name="Ichikawa N."/>
        </authorList>
    </citation>
    <scope>NUCLEOTIDE SEQUENCE [LARGE SCALE GENOMIC DNA]</scope>
    <source>
        <strain evidence="7 8">NBRC 13755</strain>
    </source>
</reference>
<dbReference type="Proteomes" id="UP000317730">
    <property type="component" value="Unassembled WGS sequence"/>
</dbReference>
<keyword evidence="2 4" id="KW-0479">Metal-binding</keyword>
<feature type="chain" id="PRO_5021239524" description="Cytochrome c domain-containing protein" evidence="5">
    <location>
        <begin position="21"/>
        <end position="163"/>
    </location>
</feature>
<keyword evidence="8" id="KW-1185">Reference proteome</keyword>
<keyword evidence="5" id="KW-0732">Signal</keyword>
<evidence type="ECO:0000256" key="1">
    <source>
        <dbReference type="ARBA" id="ARBA00022617"/>
    </source>
</evidence>
<dbReference type="GO" id="GO:0046872">
    <property type="term" value="F:metal ion binding"/>
    <property type="evidence" value="ECO:0007669"/>
    <property type="project" value="UniProtKB-KW"/>
</dbReference>
<accession>A0A4Y3TWL5</accession>
<keyword evidence="3 4" id="KW-0408">Iron</keyword>
<keyword evidence="1 4" id="KW-0349">Heme</keyword>
<proteinExistence type="predicted"/>
<dbReference type="Gene3D" id="1.10.760.10">
    <property type="entry name" value="Cytochrome c-like domain"/>
    <property type="match status" value="1"/>
</dbReference>